<dbReference type="Pfam" id="PF00588">
    <property type="entry name" value="SpoU_methylase"/>
    <property type="match status" value="1"/>
</dbReference>
<dbReference type="GO" id="GO:0002128">
    <property type="term" value="P:tRNA nucleoside ribose methylation"/>
    <property type="evidence" value="ECO:0007669"/>
    <property type="project" value="TreeGrafter"/>
</dbReference>
<dbReference type="GO" id="GO:0003723">
    <property type="term" value="F:RNA binding"/>
    <property type="evidence" value="ECO:0007669"/>
    <property type="project" value="InterPro"/>
</dbReference>
<reference evidence="6" key="1">
    <citation type="submission" date="2022-06" db="EMBL/GenBank/DDBJ databases">
        <title>Complete Genome of Aeromonas sp. Strain SOD01 Isolated from an Urban Freshwater Stream.</title>
        <authorList>
            <person name="Williams L.E."/>
            <person name="Brysgel T."/>
            <person name="Capestro E.M."/>
            <person name="Foltz G.V."/>
            <person name="Gardner A.E."/>
            <person name="Ingrassia J."/>
            <person name="Peterson E."/>
            <person name="Arruda J."/>
            <person name="Flaherty I."/>
            <person name="Hunt M."/>
            <person name="Pappas G."/>
            <person name="Ramsaran S."/>
            <person name="Rocha M."/>
        </authorList>
    </citation>
    <scope>NUCLEOTIDE SEQUENCE</scope>
    <source>
        <strain evidence="6">SOD01</strain>
    </source>
</reference>
<evidence type="ECO:0000256" key="1">
    <source>
        <dbReference type="ARBA" id="ARBA00007228"/>
    </source>
</evidence>
<dbReference type="Gene3D" id="3.40.1280.10">
    <property type="match status" value="1"/>
</dbReference>
<dbReference type="SUPFAM" id="SSF75217">
    <property type="entry name" value="alpha/beta knot"/>
    <property type="match status" value="1"/>
</dbReference>
<dbReference type="InterPro" id="IPR029026">
    <property type="entry name" value="tRNA_m1G_MTases_N"/>
</dbReference>
<proteinExistence type="inferred from homology"/>
<dbReference type="AlphaFoldDB" id="A0AAE9MIM9"/>
<dbReference type="GO" id="GO:0008173">
    <property type="term" value="F:RNA methyltransferase activity"/>
    <property type="evidence" value="ECO:0007669"/>
    <property type="project" value="InterPro"/>
</dbReference>
<dbReference type="InterPro" id="IPR001537">
    <property type="entry name" value="SpoU_MeTrfase"/>
</dbReference>
<dbReference type="PANTHER" id="PTHR42786">
    <property type="entry name" value="TRNA/RRNA METHYLTRANSFERASE"/>
    <property type="match status" value="1"/>
</dbReference>
<name>A0AAE9MIM9_9GAMM</name>
<dbReference type="InterPro" id="IPR029028">
    <property type="entry name" value="Alpha/beta_knot_MTases"/>
</dbReference>
<evidence type="ECO:0000313" key="6">
    <source>
        <dbReference type="EMBL" id="USV58406.1"/>
    </source>
</evidence>
<feature type="domain" description="tRNA/rRNA methyltransferase SpoU type" evidence="5">
    <location>
        <begin position="25"/>
        <end position="156"/>
    </location>
</feature>
<evidence type="ECO:0000256" key="3">
    <source>
        <dbReference type="ARBA" id="ARBA00022679"/>
    </source>
</evidence>
<keyword evidence="7" id="KW-1185">Reference proteome</keyword>
<dbReference type="PANTHER" id="PTHR42786:SF6">
    <property type="entry name" value="TRNA_RRNA METHYLTRANSFERASE SPOU TYPE DOMAIN-CONTAINING PROTEIN"/>
    <property type="match status" value="1"/>
</dbReference>
<dbReference type="Proteomes" id="UP001056890">
    <property type="component" value="Chromosome"/>
</dbReference>
<organism evidence="6 7">
    <name type="scientific">Aeromonas encheleia</name>
    <dbReference type="NCBI Taxonomy" id="73010"/>
    <lineage>
        <taxon>Bacteria</taxon>
        <taxon>Pseudomonadati</taxon>
        <taxon>Pseudomonadota</taxon>
        <taxon>Gammaproteobacteria</taxon>
        <taxon>Aeromonadales</taxon>
        <taxon>Aeromonadaceae</taxon>
        <taxon>Aeromonas</taxon>
    </lineage>
</organism>
<evidence type="ECO:0000256" key="4">
    <source>
        <dbReference type="ARBA" id="ARBA00022691"/>
    </source>
</evidence>
<keyword evidence="3" id="KW-0808">Transferase</keyword>
<dbReference type="CDD" id="cd18098">
    <property type="entry name" value="SpoU-like"/>
    <property type="match status" value="1"/>
</dbReference>
<evidence type="ECO:0000313" key="7">
    <source>
        <dbReference type="Proteomes" id="UP001056890"/>
    </source>
</evidence>
<accession>A0AAE9MIM9</accession>
<dbReference type="InterPro" id="IPR004384">
    <property type="entry name" value="RNA_MeTrfase_TrmJ/LasT"/>
</dbReference>
<keyword evidence="2 6" id="KW-0489">Methyltransferase</keyword>
<protein>
    <submittedName>
        <fullName evidence="6">RNA methyltransferase</fullName>
    </submittedName>
</protein>
<dbReference type="RefSeq" id="WP_252995711.1">
    <property type="nucleotide sequence ID" value="NZ_CP099717.1"/>
</dbReference>
<comment type="similarity">
    <text evidence="1">Belongs to the class IV-like SAM-binding methyltransferase superfamily. RNA methyltransferase TrmH family.</text>
</comment>
<sequence>MKESDYDGANTVDTASAEHAAYCCIGLVNPKSPENVGAVMRAAGCYGADEVYYTGSRFELARRFATDTKQMVEKIPLLGVEELLAFVPEGCTPVLVDLIEGATSLPDYVHPERAFYIFGPEDGTLDPARYEAVKEVIYVPTRGCMNLAASVNVILYDRLAKRLRAGLGE</sequence>
<dbReference type="EMBL" id="CP099717">
    <property type="protein sequence ID" value="USV58406.1"/>
    <property type="molecule type" value="Genomic_DNA"/>
</dbReference>
<keyword evidence="4" id="KW-0949">S-adenosyl-L-methionine</keyword>
<gene>
    <name evidence="6" type="ORF">NHF51_04405</name>
</gene>
<evidence type="ECO:0000256" key="2">
    <source>
        <dbReference type="ARBA" id="ARBA00022603"/>
    </source>
</evidence>
<dbReference type="GO" id="GO:0005829">
    <property type="term" value="C:cytosol"/>
    <property type="evidence" value="ECO:0007669"/>
    <property type="project" value="TreeGrafter"/>
</dbReference>
<evidence type="ECO:0000259" key="5">
    <source>
        <dbReference type="Pfam" id="PF00588"/>
    </source>
</evidence>